<dbReference type="SFLD" id="SFLDG01136">
    <property type="entry name" value="C1.6:_Phosphoserine_Phosphatas"/>
    <property type="match status" value="1"/>
</dbReference>
<proteinExistence type="inferred from homology"/>
<evidence type="ECO:0000256" key="6">
    <source>
        <dbReference type="ARBA" id="ARBA00022842"/>
    </source>
</evidence>
<keyword evidence="6" id="KW-0460">Magnesium</keyword>
<evidence type="ECO:0000256" key="4">
    <source>
        <dbReference type="ARBA" id="ARBA00022723"/>
    </source>
</evidence>
<evidence type="ECO:0000256" key="5">
    <source>
        <dbReference type="ARBA" id="ARBA00022801"/>
    </source>
</evidence>
<sequence length="169" mass="18305">MAKNRTTKPPHKSILRNIQAVVFDFDGVFTDNRVIVSSTGEEFVVCDRGDGMGTGLLKNAGIKMLILSKEQNSVVSARAKKLNLEVIQGCDDKLPELIKWMEANGVLPDNTAYVGNDINDLECLEHVVLGVIPSDAHQSVRASAQWTLSCKGGRGAIRELADAIIDAKS</sequence>
<evidence type="ECO:0000256" key="2">
    <source>
        <dbReference type="ARBA" id="ARBA00005893"/>
    </source>
</evidence>
<dbReference type="PANTHER" id="PTHR21485:SF3">
    <property type="entry name" value="N-ACYLNEURAMINATE CYTIDYLYLTRANSFERASE"/>
    <property type="match status" value="1"/>
</dbReference>
<dbReference type="EMBL" id="CAFBOT010000024">
    <property type="protein sequence ID" value="CAB4983490.1"/>
    <property type="molecule type" value="Genomic_DNA"/>
</dbReference>
<dbReference type="AlphaFoldDB" id="A0A094Q1T8"/>
<dbReference type="Pfam" id="PF08282">
    <property type="entry name" value="Hydrolase_3"/>
    <property type="match status" value="1"/>
</dbReference>
<accession>A0A094Q1T8</accession>
<dbReference type="EMBL" id="CAEZZM010000073">
    <property type="protein sequence ID" value="CAB4764123.1"/>
    <property type="molecule type" value="Genomic_DNA"/>
</dbReference>
<dbReference type="InterPro" id="IPR050793">
    <property type="entry name" value="CMP-NeuNAc_synthase"/>
</dbReference>
<dbReference type="PANTHER" id="PTHR21485">
    <property type="entry name" value="HAD SUPERFAMILY MEMBERS CMAS AND KDSC"/>
    <property type="match status" value="1"/>
</dbReference>
<comment type="cofactor">
    <cofactor evidence="1">
        <name>Mg(2+)</name>
        <dbReference type="ChEBI" id="CHEBI:18420"/>
    </cofactor>
</comment>
<dbReference type="InterPro" id="IPR023214">
    <property type="entry name" value="HAD_sf"/>
</dbReference>
<dbReference type="InterPro" id="IPR036412">
    <property type="entry name" value="HAD-like_sf"/>
</dbReference>
<dbReference type="GO" id="GO:0008781">
    <property type="term" value="F:N-acylneuraminate cytidylyltransferase activity"/>
    <property type="evidence" value="ECO:0007669"/>
    <property type="project" value="TreeGrafter"/>
</dbReference>
<dbReference type="EMBL" id="CAEZYG010000005">
    <property type="protein sequence ID" value="CAB4702399.1"/>
    <property type="molecule type" value="Genomic_DNA"/>
</dbReference>
<dbReference type="SFLD" id="SFLDG01138">
    <property type="entry name" value="C1.6.2:_Deoxy-d-mannose-octulo"/>
    <property type="match status" value="1"/>
</dbReference>
<dbReference type="InterPro" id="IPR010023">
    <property type="entry name" value="KdsC_fam"/>
</dbReference>
<organism evidence="11">
    <name type="scientific">freshwater metagenome</name>
    <dbReference type="NCBI Taxonomy" id="449393"/>
    <lineage>
        <taxon>unclassified sequences</taxon>
        <taxon>metagenomes</taxon>
        <taxon>ecological metagenomes</taxon>
    </lineage>
</organism>
<keyword evidence="5" id="KW-0378">Hydrolase</keyword>
<dbReference type="Gene3D" id="3.40.50.1000">
    <property type="entry name" value="HAD superfamily/HAD-like"/>
    <property type="match status" value="1"/>
</dbReference>
<dbReference type="GO" id="GO:0046872">
    <property type="term" value="F:metal ion binding"/>
    <property type="evidence" value="ECO:0007669"/>
    <property type="project" value="UniProtKB-KW"/>
</dbReference>
<evidence type="ECO:0000313" key="10">
    <source>
        <dbReference type="EMBL" id="CAB4983490.1"/>
    </source>
</evidence>
<dbReference type="GO" id="GO:0016788">
    <property type="term" value="F:hydrolase activity, acting on ester bonds"/>
    <property type="evidence" value="ECO:0007669"/>
    <property type="project" value="InterPro"/>
</dbReference>
<comment type="similarity">
    <text evidence="2">Belongs to the KdsC family.</text>
</comment>
<dbReference type="EMBL" id="CAEZWB010000065">
    <property type="protein sequence ID" value="CAB4647641.1"/>
    <property type="molecule type" value="Genomic_DNA"/>
</dbReference>
<evidence type="ECO:0000313" key="7">
    <source>
        <dbReference type="EMBL" id="CAB4647641.1"/>
    </source>
</evidence>
<protein>
    <submittedName>
        <fullName evidence="7">Unannotated protein</fullName>
    </submittedName>
</protein>
<evidence type="ECO:0000313" key="8">
    <source>
        <dbReference type="EMBL" id="CAB4702399.1"/>
    </source>
</evidence>
<evidence type="ECO:0000256" key="1">
    <source>
        <dbReference type="ARBA" id="ARBA00001946"/>
    </source>
</evidence>
<comment type="subunit">
    <text evidence="3">Homotetramer.</text>
</comment>
<evidence type="ECO:0000313" key="9">
    <source>
        <dbReference type="EMBL" id="CAB4764123.1"/>
    </source>
</evidence>
<reference evidence="11" key="1">
    <citation type="submission" date="2014-06" db="EMBL/GenBank/DDBJ databases">
        <title>Key roles for freshwater Actinobacteria revealed by deep metagenomic sequencing.</title>
        <authorList>
            <person name="Ghai R."/>
            <person name="Mizuno C.M."/>
            <person name="Picazo A."/>
            <person name="Camacho A."/>
            <person name="Rodriguez-Valera F."/>
        </authorList>
    </citation>
    <scope>NUCLEOTIDE SEQUENCE</scope>
</reference>
<dbReference type="SUPFAM" id="SSF56784">
    <property type="entry name" value="HAD-like"/>
    <property type="match status" value="1"/>
</dbReference>
<reference evidence="7" key="2">
    <citation type="submission" date="2020-05" db="EMBL/GenBank/DDBJ databases">
        <authorList>
            <person name="Chiriac C."/>
            <person name="Salcher M."/>
            <person name="Ghai R."/>
            <person name="Kavagutti S V."/>
        </authorList>
    </citation>
    <scope>NUCLEOTIDE SEQUENCE</scope>
</reference>
<dbReference type="SFLD" id="SFLDS00003">
    <property type="entry name" value="Haloacid_Dehalogenase"/>
    <property type="match status" value="1"/>
</dbReference>
<evidence type="ECO:0000256" key="3">
    <source>
        <dbReference type="ARBA" id="ARBA00011881"/>
    </source>
</evidence>
<keyword evidence="4" id="KW-0479">Metal-binding</keyword>
<evidence type="ECO:0000313" key="11">
    <source>
        <dbReference type="EMBL" id="KGA17347.1"/>
    </source>
</evidence>
<dbReference type="EMBL" id="JNSL01000063">
    <property type="protein sequence ID" value="KGA17347.1"/>
    <property type="molecule type" value="Genomic_DNA"/>
</dbReference>
<name>A0A094Q1T8_9ZZZZ</name>
<gene>
    <name evidence="11" type="ORF">GM51_10585</name>
    <name evidence="7" type="ORF">UFOPK2166_00622</name>
    <name evidence="8" type="ORF">UFOPK2657_00078</name>
    <name evidence="9" type="ORF">UFOPK2872_00697</name>
    <name evidence="10" type="ORF">UFOPK4000_00240</name>
</gene>